<reference evidence="4 5" key="1">
    <citation type="submission" date="2018-11" db="EMBL/GenBank/DDBJ databases">
        <title>Proposal to divide the Flavobacteriaceae and reorganize its genera based on Amino Acid Identity values calculated from whole genome sequences.</title>
        <authorList>
            <person name="Nicholson A.C."/>
            <person name="Gulvik C.A."/>
            <person name="Whitney A.M."/>
            <person name="Humrighouse B.W."/>
            <person name="Bell M."/>
            <person name="Holmes B."/>
            <person name="Steigerwalt A.G."/>
            <person name="Villarma A."/>
            <person name="Sheth M."/>
            <person name="Batra D."/>
            <person name="Pryor J."/>
            <person name="Bernardet J.-F."/>
            <person name="Hugo C."/>
            <person name="Kampfer P."/>
            <person name="Newman J."/>
            <person name="McQuiston J.R."/>
        </authorList>
    </citation>
    <scope>NUCLEOTIDE SEQUENCE [LARGE SCALE GENOMIC DNA]</scope>
    <source>
        <strain evidence="2 4">G0207</strain>
        <strain evidence="3 5">H5143</strain>
    </source>
</reference>
<evidence type="ECO:0000313" key="4">
    <source>
        <dbReference type="Proteomes" id="UP000274073"/>
    </source>
</evidence>
<dbReference type="InterPro" id="IPR030974">
    <property type="entry name" value="Restrict_AAA"/>
</dbReference>
<dbReference type="SUPFAM" id="SSF52540">
    <property type="entry name" value="P-loop containing nucleoside triphosphate hydrolases"/>
    <property type="match status" value="1"/>
</dbReference>
<dbReference type="NCBIfam" id="TIGR04435">
    <property type="entry name" value="restrict_AAA_1"/>
    <property type="match status" value="1"/>
</dbReference>
<sequence length="527" mass="61612">MKIRRLVIYDIESKPLLKGVDLFFEKGTADIINANCFIGINGSGKSQILEVIIEIFLYLDNIFRNENKLDAKKIFSPFAFRIEYEISLNNEIYLIIFDCSELKTSFKKLHIEILKRSNDKVENLDVNSLNIVDFIPTKIAGYSSGSNETLSLPFDSYYDEYAEYTWKRAKKIKDHNDYSDIDYDPRLYYMNYNTNLGIVISSFIFKDELPEFEFILKELRIKELNSFVISIQTLGPQSPNRNKGGVILTPELELWRQKLINISDENIFDEKHQLNTLKFNINDETRLAFKDNFSSALELYTCLYKLELLNNLIVDKTTRDKIKKERKERRLVTKMPIVSDINKVLNYSELKFALNDDSEINYLSLSDGEHQFMNVFGTLLMINQENCLFLLDEPETHFNPIWRKKFIRILEKITSNRKLDVFITSHSPFVVSDCKQEQVFILKRESNNKISINRPPKETYGTAFDNILEMAFGVNPPISDNSLEEIKELQNEDDPDIIRKRLNDFGDSLEKATLVNRIIVLKEKEDI</sequence>
<gene>
    <name evidence="2" type="ORF">EG349_08520</name>
    <name evidence="3" type="ORF">EG353_06550</name>
</gene>
<dbReference type="GO" id="GO:0005524">
    <property type="term" value="F:ATP binding"/>
    <property type="evidence" value="ECO:0007669"/>
    <property type="project" value="InterPro"/>
</dbReference>
<name>A0AAD0YE59_9FLAO</name>
<evidence type="ECO:0000313" key="3">
    <source>
        <dbReference type="EMBL" id="AZA95244.1"/>
    </source>
</evidence>
<dbReference type="PANTHER" id="PTHR32182:SF22">
    <property type="entry name" value="ATP-DEPENDENT ENDONUCLEASE, OLD FAMILY-RELATED"/>
    <property type="match status" value="1"/>
</dbReference>
<dbReference type="RefSeq" id="WP_123854275.1">
    <property type="nucleotide sequence ID" value="NZ_CP033912.1"/>
</dbReference>
<dbReference type="GO" id="GO:0016887">
    <property type="term" value="F:ATP hydrolysis activity"/>
    <property type="evidence" value="ECO:0007669"/>
    <property type="project" value="InterPro"/>
</dbReference>
<dbReference type="Gene3D" id="3.40.50.300">
    <property type="entry name" value="P-loop containing nucleotide triphosphate hydrolases"/>
    <property type="match status" value="1"/>
</dbReference>
<dbReference type="GO" id="GO:0006302">
    <property type="term" value="P:double-strand break repair"/>
    <property type="evidence" value="ECO:0007669"/>
    <property type="project" value="TreeGrafter"/>
</dbReference>
<dbReference type="InterPro" id="IPR003959">
    <property type="entry name" value="ATPase_AAA_core"/>
</dbReference>
<dbReference type="AlphaFoldDB" id="A0AAD0YE59"/>
<protein>
    <submittedName>
        <fullName evidence="2">Restriction system-associated AAA family ATPase</fullName>
    </submittedName>
</protein>
<dbReference type="InterPro" id="IPR027417">
    <property type="entry name" value="P-loop_NTPase"/>
</dbReference>
<dbReference type="GO" id="GO:0000731">
    <property type="term" value="P:DNA synthesis involved in DNA repair"/>
    <property type="evidence" value="ECO:0007669"/>
    <property type="project" value="TreeGrafter"/>
</dbReference>
<dbReference type="EMBL" id="CP033915">
    <property type="protein sequence ID" value="AZA86829.1"/>
    <property type="molecule type" value="Genomic_DNA"/>
</dbReference>
<dbReference type="Proteomes" id="UP000274073">
    <property type="component" value="Chromosome"/>
</dbReference>
<proteinExistence type="predicted"/>
<evidence type="ECO:0000313" key="5">
    <source>
        <dbReference type="Proteomes" id="UP000281741"/>
    </source>
</evidence>
<organism evidence="2 4">
    <name type="scientific">Chryseobacterium shandongense</name>
    <dbReference type="NCBI Taxonomy" id="1493872"/>
    <lineage>
        <taxon>Bacteria</taxon>
        <taxon>Pseudomonadati</taxon>
        <taxon>Bacteroidota</taxon>
        <taxon>Flavobacteriia</taxon>
        <taxon>Flavobacteriales</taxon>
        <taxon>Weeksellaceae</taxon>
        <taxon>Chryseobacterium group</taxon>
        <taxon>Chryseobacterium</taxon>
    </lineage>
</organism>
<dbReference type="Proteomes" id="UP000281741">
    <property type="component" value="Chromosome"/>
</dbReference>
<dbReference type="PANTHER" id="PTHR32182">
    <property type="entry name" value="DNA REPLICATION AND REPAIR PROTEIN RECF"/>
    <property type="match status" value="1"/>
</dbReference>
<dbReference type="EMBL" id="CP033912">
    <property type="protein sequence ID" value="AZA95244.1"/>
    <property type="molecule type" value="Genomic_DNA"/>
</dbReference>
<evidence type="ECO:0000313" key="2">
    <source>
        <dbReference type="EMBL" id="AZA86829.1"/>
    </source>
</evidence>
<accession>A0AAD0YE59</accession>
<feature type="domain" description="ATPase AAA-type core" evidence="1">
    <location>
        <begin position="291"/>
        <end position="432"/>
    </location>
</feature>
<evidence type="ECO:0000259" key="1">
    <source>
        <dbReference type="Pfam" id="PF13304"/>
    </source>
</evidence>
<keyword evidence="5" id="KW-1185">Reference proteome</keyword>
<dbReference type="Pfam" id="PF13304">
    <property type="entry name" value="AAA_21"/>
    <property type="match status" value="1"/>
</dbReference>